<evidence type="ECO:0000256" key="6">
    <source>
        <dbReference type="ARBA" id="ARBA00023098"/>
    </source>
</evidence>
<accession>A0A8E0RN53</accession>
<dbReference type="PANTHER" id="PTHR21212">
    <property type="entry name" value="BERNARDINELLI-SEIP CONGENITAL LIPODYSTROPHY 2 HOMOLOG BSCL2 PROTEIN"/>
    <property type="match status" value="1"/>
</dbReference>
<evidence type="ECO:0000313" key="9">
    <source>
        <dbReference type="EMBL" id="KAA0188076.1"/>
    </source>
</evidence>
<dbReference type="GO" id="GO:0005789">
    <property type="term" value="C:endoplasmic reticulum membrane"/>
    <property type="evidence" value="ECO:0007669"/>
    <property type="project" value="UniProtKB-SubCell"/>
</dbReference>
<dbReference type="InterPro" id="IPR009617">
    <property type="entry name" value="Seipin"/>
</dbReference>
<evidence type="ECO:0000256" key="7">
    <source>
        <dbReference type="ARBA" id="ARBA00023136"/>
    </source>
</evidence>
<gene>
    <name evidence="9" type="ORF">FBUS_06276</name>
</gene>
<dbReference type="OrthoDB" id="6251390at2759"/>
<reference evidence="9" key="1">
    <citation type="submission" date="2019-05" db="EMBL/GenBank/DDBJ databases">
        <title>Annotation for the trematode Fasciolopsis buski.</title>
        <authorList>
            <person name="Choi Y.-J."/>
        </authorList>
    </citation>
    <scope>NUCLEOTIDE SEQUENCE</scope>
    <source>
        <strain evidence="9">HT</strain>
        <tissue evidence="9">Whole worm</tissue>
    </source>
</reference>
<dbReference type="EMBL" id="LUCM01008687">
    <property type="protein sequence ID" value="KAA0188076.1"/>
    <property type="molecule type" value="Genomic_DNA"/>
</dbReference>
<feature type="transmembrane region" description="Helical" evidence="8">
    <location>
        <begin position="208"/>
        <end position="235"/>
    </location>
</feature>
<keyword evidence="7 8" id="KW-0472">Membrane</keyword>
<protein>
    <recommendedName>
        <fullName evidence="2">Seipin</fullName>
    </recommendedName>
</protein>
<proteinExistence type="predicted"/>
<evidence type="ECO:0000256" key="8">
    <source>
        <dbReference type="SAM" id="Phobius"/>
    </source>
</evidence>
<dbReference type="PANTHER" id="PTHR21212:SF0">
    <property type="entry name" value="SEIPIN"/>
    <property type="match status" value="1"/>
</dbReference>
<dbReference type="GO" id="GO:0006629">
    <property type="term" value="P:lipid metabolic process"/>
    <property type="evidence" value="ECO:0007669"/>
    <property type="project" value="UniProtKB-KW"/>
</dbReference>
<evidence type="ECO:0000256" key="2">
    <source>
        <dbReference type="ARBA" id="ARBA00022064"/>
    </source>
</evidence>
<evidence type="ECO:0000256" key="5">
    <source>
        <dbReference type="ARBA" id="ARBA00022989"/>
    </source>
</evidence>
<evidence type="ECO:0000313" key="10">
    <source>
        <dbReference type="Proteomes" id="UP000728185"/>
    </source>
</evidence>
<keyword evidence="6" id="KW-0443">Lipid metabolism</keyword>
<feature type="transmembrane region" description="Helical" evidence="8">
    <location>
        <begin position="21"/>
        <end position="44"/>
    </location>
</feature>
<name>A0A8E0RN53_9TREM</name>
<dbReference type="Pfam" id="PF06775">
    <property type="entry name" value="Seipin"/>
    <property type="match status" value="1"/>
</dbReference>
<sequence>MRVNNAPDWFKRWIIFSSFELLVLLGCAASCALLRFFIIPNIVWEEEVSPTYNNSCLSSKKSANNMCDFPSTEVVLADGGALTPGYPYTCTAELYIPDSPRNHAAGVNTLNLDLLDVNRTLVAQFRKSFAVPYRSTLVRLVNRLVLMPLLITRMIDEELHVVVKLASNYKDLGLTRYGRLTLESHDLVWSRMYLRFHAQLTSVGSWMYYWPISSFLTVVSLFFVCAHIFLLVIFIRFQRRKNSGKVN</sequence>
<evidence type="ECO:0000256" key="4">
    <source>
        <dbReference type="ARBA" id="ARBA00022824"/>
    </source>
</evidence>
<keyword evidence="5 8" id="KW-1133">Transmembrane helix</keyword>
<keyword evidence="4" id="KW-0256">Endoplasmic reticulum</keyword>
<dbReference type="CDD" id="cd23995">
    <property type="entry name" value="Seipin_BSCL2_like"/>
    <property type="match status" value="1"/>
</dbReference>
<evidence type="ECO:0000256" key="3">
    <source>
        <dbReference type="ARBA" id="ARBA00022692"/>
    </source>
</evidence>
<dbReference type="GO" id="GO:0140042">
    <property type="term" value="P:lipid droplet formation"/>
    <property type="evidence" value="ECO:0007669"/>
    <property type="project" value="UniProtKB-ARBA"/>
</dbReference>
<keyword evidence="10" id="KW-1185">Reference proteome</keyword>
<evidence type="ECO:0000256" key="1">
    <source>
        <dbReference type="ARBA" id="ARBA00004477"/>
    </source>
</evidence>
<comment type="caution">
    <text evidence="9">The sequence shown here is derived from an EMBL/GenBank/DDBJ whole genome shotgun (WGS) entry which is preliminary data.</text>
</comment>
<comment type="subcellular location">
    <subcellularLocation>
        <location evidence="1">Endoplasmic reticulum membrane</location>
        <topology evidence="1">Multi-pass membrane protein</topology>
    </subcellularLocation>
</comment>
<organism evidence="9 10">
    <name type="scientific">Fasciolopsis buskii</name>
    <dbReference type="NCBI Taxonomy" id="27845"/>
    <lineage>
        <taxon>Eukaryota</taxon>
        <taxon>Metazoa</taxon>
        <taxon>Spiralia</taxon>
        <taxon>Lophotrochozoa</taxon>
        <taxon>Platyhelminthes</taxon>
        <taxon>Trematoda</taxon>
        <taxon>Digenea</taxon>
        <taxon>Plagiorchiida</taxon>
        <taxon>Echinostomata</taxon>
        <taxon>Echinostomatoidea</taxon>
        <taxon>Fasciolidae</taxon>
        <taxon>Fasciolopsis</taxon>
    </lineage>
</organism>
<keyword evidence="3 8" id="KW-0812">Transmembrane</keyword>
<dbReference type="AlphaFoldDB" id="A0A8E0RN53"/>
<dbReference type="Proteomes" id="UP000728185">
    <property type="component" value="Unassembled WGS sequence"/>
</dbReference>